<keyword evidence="2 4" id="KW-0808">Transferase</keyword>
<evidence type="ECO:0000256" key="3">
    <source>
        <dbReference type="ARBA" id="ARBA00022777"/>
    </source>
</evidence>
<dbReference type="GO" id="GO:0000828">
    <property type="term" value="F:inositol hexakisphosphate kinase activity"/>
    <property type="evidence" value="ECO:0007669"/>
    <property type="project" value="TreeGrafter"/>
</dbReference>
<evidence type="ECO:0000256" key="5">
    <source>
        <dbReference type="SAM" id="MobiDB-lite"/>
    </source>
</evidence>
<comment type="caution">
    <text evidence="6">The sequence shown here is derived from an EMBL/GenBank/DDBJ whole genome shotgun (WGS) entry which is preliminary data.</text>
</comment>
<keyword evidence="7" id="KW-1185">Reference proteome</keyword>
<dbReference type="GO" id="GO:0046854">
    <property type="term" value="P:phosphatidylinositol phosphate biosynthetic process"/>
    <property type="evidence" value="ECO:0007669"/>
    <property type="project" value="TreeGrafter"/>
</dbReference>
<evidence type="ECO:0000256" key="4">
    <source>
        <dbReference type="RuleBase" id="RU363090"/>
    </source>
</evidence>
<dbReference type="PANTHER" id="PTHR12400:SF26">
    <property type="entry name" value="KINASE"/>
    <property type="match status" value="1"/>
</dbReference>
<evidence type="ECO:0000256" key="1">
    <source>
        <dbReference type="ARBA" id="ARBA00007374"/>
    </source>
</evidence>
<gene>
    <name evidence="6" type="ORF">V1264_011908</name>
</gene>
<sequence>MGCMHSEPYVPDGAPVEAIAFRRQSGTNKRSGSKKYRLSQQQVPAQTTTDVSATVAPDSSLKPDAPPKTPSRSPAFLFGGKVKHSHELSMSVEALDAVDLEIGERKFMHKVAFPVWKRHDKCRFCVTGNAVSDQEEVAKGKELILKVTQVDPHNPKLCRRCSSSMLVNVQNNMRATTHKGVSVAIANFLAMTALDLTAPASDALLKNRKNAWIQVAGHPGSFAPAGPNTIWKKRMEKENHETKTYQALMGESLRDVVPKFYREVEYNGEYFIEMEDLLQRFSDPNIMDIKMGRRTFLELEVKNPVLRKDLYEKMVTIDPDAPTEEEKKQEAITKLRYMQFREQESSTADLGFRIEAIRMSGEPPNTNLKKTKRKEQVAEVMLNFFKSQMSPLKSLLTRLIEIRDKFENSIFFKGNEIIGSSLLIMYDLESCNAWMIDFAKTIPVDSSLTLDHRTSWKIGTHEDGYLGGLDNLIHIVQNIVDGKFGPELGVANDNS</sequence>
<evidence type="ECO:0000313" key="6">
    <source>
        <dbReference type="EMBL" id="KAK7112455.1"/>
    </source>
</evidence>
<name>A0AAN9BW87_9CAEN</name>
<feature type="region of interest" description="Disordered" evidence="5">
    <location>
        <begin position="22"/>
        <end position="73"/>
    </location>
</feature>
<dbReference type="EMBL" id="JBAMIC010000002">
    <property type="protein sequence ID" value="KAK7112455.1"/>
    <property type="molecule type" value="Genomic_DNA"/>
</dbReference>
<reference evidence="6 7" key="1">
    <citation type="submission" date="2024-02" db="EMBL/GenBank/DDBJ databases">
        <title>Chromosome-scale genome assembly of the rough periwinkle Littorina saxatilis.</title>
        <authorList>
            <person name="De Jode A."/>
            <person name="Faria R."/>
            <person name="Formenti G."/>
            <person name="Sims Y."/>
            <person name="Smith T.P."/>
            <person name="Tracey A."/>
            <person name="Wood J.M.D."/>
            <person name="Zagrodzka Z.B."/>
            <person name="Johannesson K."/>
            <person name="Butlin R.K."/>
            <person name="Leder E.H."/>
        </authorList>
    </citation>
    <scope>NUCLEOTIDE SEQUENCE [LARGE SCALE GENOMIC DNA]</scope>
    <source>
        <strain evidence="6">Snail1</strain>
        <tissue evidence="6">Muscle</tissue>
    </source>
</reference>
<dbReference type="AlphaFoldDB" id="A0AAN9BW87"/>
<dbReference type="InterPro" id="IPR005522">
    <property type="entry name" value="IPK"/>
</dbReference>
<dbReference type="InterPro" id="IPR038286">
    <property type="entry name" value="IPK_sf"/>
</dbReference>
<dbReference type="Pfam" id="PF03770">
    <property type="entry name" value="IPK"/>
    <property type="match status" value="1"/>
</dbReference>
<dbReference type="Gene3D" id="3.30.470.160">
    <property type="entry name" value="Inositol polyphosphate kinase"/>
    <property type="match status" value="1"/>
</dbReference>
<dbReference type="Proteomes" id="UP001374579">
    <property type="component" value="Unassembled WGS sequence"/>
</dbReference>
<dbReference type="GO" id="GO:0005634">
    <property type="term" value="C:nucleus"/>
    <property type="evidence" value="ECO:0007669"/>
    <property type="project" value="TreeGrafter"/>
</dbReference>
<evidence type="ECO:0000256" key="2">
    <source>
        <dbReference type="ARBA" id="ARBA00022679"/>
    </source>
</evidence>
<dbReference type="PANTHER" id="PTHR12400">
    <property type="entry name" value="INOSITOL POLYPHOSPHATE KINASE"/>
    <property type="match status" value="1"/>
</dbReference>
<accession>A0AAN9BW87</accession>
<dbReference type="SUPFAM" id="SSF56104">
    <property type="entry name" value="SAICAR synthase-like"/>
    <property type="match status" value="1"/>
</dbReference>
<keyword evidence="3 4" id="KW-0418">Kinase</keyword>
<comment type="similarity">
    <text evidence="1 4">Belongs to the inositol phosphokinase (IPK) family.</text>
</comment>
<protein>
    <recommendedName>
        <fullName evidence="4">Kinase</fullName>
        <ecNumber evidence="4">2.7.-.-</ecNumber>
    </recommendedName>
</protein>
<dbReference type="GO" id="GO:0005737">
    <property type="term" value="C:cytoplasm"/>
    <property type="evidence" value="ECO:0007669"/>
    <property type="project" value="TreeGrafter"/>
</dbReference>
<dbReference type="GO" id="GO:0032958">
    <property type="term" value="P:inositol phosphate biosynthetic process"/>
    <property type="evidence" value="ECO:0007669"/>
    <property type="project" value="InterPro"/>
</dbReference>
<dbReference type="EC" id="2.7.-.-" evidence="4"/>
<feature type="compositionally biased region" description="Polar residues" evidence="5">
    <location>
        <begin position="38"/>
        <end position="52"/>
    </location>
</feature>
<organism evidence="6 7">
    <name type="scientific">Littorina saxatilis</name>
    <dbReference type="NCBI Taxonomy" id="31220"/>
    <lineage>
        <taxon>Eukaryota</taxon>
        <taxon>Metazoa</taxon>
        <taxon>Spiralia</taxon>
        <taxon>Lophotrochozoa</taxon>
        <taxon>Mollusca</taxon>
        <taxon>Gastropoda</taxon>
        <taxon>Caenogastropoda</taxon>
        <taxon>Littorinimorpha</taxon>
        <taxon>Littorinoidea</taxon>
        <taxon>Littorinidae</taxon>
        <taxon>Littorina</taxon>
    </lineage>
</organism>
<proteinExistence type="inferred from homology"/>
<evidence type="ECO:0000313" key="7">
    <source>
        <dbReference type="Proteomes" id="UP001374579"/>
    </source>
</evidence>